<protein>
    <submittedName>
        <fullName evidence="2">Protein kinase-like domain</fullName>
    </submittedName>
</protein>
<proteinExistence type="predicted"/>
<dbReference type="SUPFAM" id="SSF56112">
    <property type="entry name" value="Protein kinase-like (PK-like)"/>
    <property type="match status" value="1"/>
</dbReference>
<dbReference type="STRING" id="983644.G3JUZ0"/>
<dbReference type="VEuPathDB" id="FungiDB:CCM_09627"/>
<gene>
    <name evidence="2" type="ORF">CCM_09627</name>
</gene>
<dbReference type="InterPro" id="IPR011009">
    <property type="entry name" value="Kinase-like_dom_sf"/>
</dbReference>
<feature type="compositionally biased region" description="Basic residues" evidence="1">
    <location>
        <begin position="1"/>
        <end position="22"/>
    </location>
</feature>
<keyword evidence="3" id="KW-1185">Reference proteome</keyword>
<dbReference type="GO" id="GO:0016301">
    <property type="term" value="F:kinase activity"/>
    <property type="evidence" value="ECO:0007669"/>
    <property type="project" value="UniProtKB-KW"/>
</dbReference>
<dbReference type="Proteomes" id="UP000001610">
    <property type="component" value="Unassembled WGS sequence"/>
</dbReference>
<accession>G3JUZ0</accession>
<dbReference type="KEGG" id="cmt:CCM_09627"/>
<dbReference type="Gene3D" id="1.10.510.10">
    <property type="entry name" value="Transferase(Phosphotransferase) domain 1"/>
    <property type="match status" value="1"/>
</dbReference>
<organism evidence="2 3">
    <name type="scientific">Cordyceps militaris (strain CM01)</name>
    <name type="common">Caterpillar fungus</name>
    <dbReference type="NCBI Taxonomy" id="983644"/>
    <lineage>
        <taxon>Eukaryota</taxon>
        <taxon>Fungi</taxon>
        <taxon>Dikarya</taxon>
        <taxon>Ascomycota</taxon>
        <taxon>Pezizomycotina</taxon>
        <taxon>Sordariomycetes</taxon>
        <taxon>Hypocreomycetidae</taxon>
        <taxon>Hypocreales</taxon>
        <taxon>Cordycipitaceae</taxon>
        <taxon>Cordyceps</taxon>
    </lineage>
</organism>
<evidence type="ECO:0000313" key="2">
    <source>
        <dbReference type="EMBL" id="EGX87666.1"/>
    </source>
</evidence>
<keyword evidence="2" id="KW-0808">Transferase</keyword>
<evidence type="ECO:0000313" key="3">
    <source>
        <dbReference type="Proteomes" id="UP000001610"/>
    </source>
</evidence>
<dbReference type="HOGENOM" id="CLU_758665_0_0_1"/>
<dbReference type="EMBL" id="JH126408">
    <property type="protein sequence ID" value="EGX87666.1"/>
    <property type="molecule type" value="Genomic_DNA"/>
</dbReference>
<sequence>MAHHCIAKGRKKNKKLKEKKGRGGPLWCSAAELLVGLRYRRGREGTTVPIASPSPVIAATVNTVPALACLFQKQHASSVFIRSLTSLQFMMSDVSAASDVLPFCRRVTKVCAQRFIPIKALTKQAVEEKMQFLQSLNHRNLVSIEEIILHEDSDMIELSLEFMPLSVVELCVRVFPYHDEFSLAAILGQAIEGLLYLESAGLCHTSFTESQVLADFAGNVKISGPDWCEKGKTLPLQLLPLTQHLMYPWLYSERVRSDATKWARGTHAVEFWQTVSRPTTSLNALEKVALTPPCEARYFNFHGKNCMYPCPLSVAQIVGSTPTCPTWQGLPQLHAGWNERASYCQERGSLGSMRSIEMTSGLFFG</sequence>
<evidence type="ECO:0000256" key="1">
    <source>
        <dbReference type="SAM" id="MobiDB-lite"/>
    </source>
</evidence>
<dbReference type="RefSeq" id="XP_006674823.1">
    <property type="nucleotide sequence ID" value="XM_006674760.1"/>
</dbReference>
<feature type="region of interest" description="Disordered" evidence="1">
    <location>
        <begin position="1"/>
        <end position="23"/>
    </location>
</feature>
<dbReference type="GeneID" id="18171629"/>
<dbReference type="OrthoDB" id="5140520at2759"/>
<dbReference type="AlphaFoldDB" id="G3JUZ0"/>
<name>G3JUZ0_CORMM</name>
<dbReference type="InParanoid" id="G3JUZ0"/>
<keyword evidence="2" id="KW-0418">Kinase</keyword>
<reference evidence="2 3" key="1">
    <citation type="journal article" date="2011" name="Genome Biol.">
        <title>Genome sequence of the insect pathogenic fungus Cordyceps militaris, a valued traditional Chinese medicine.</title>
        <authorList>
            <person name="Zheng P."/>
            <person name="Xia Y."/>
            <person name="Xiao G."/>
            <person name="Xiong C."/>
            <person name="Hu X."/>
            <person name="Zhang S."/>
            <person name="Zheng H."/>
            <person name="Huang Y."/>
            <person name="Zhou Y."/>
            <person name="Wang S."/>
            <person name="Zhao G.P."/>
            <person name="Liu X."/>
            <person name="St Leger R.J."/>
            <person name="Wang C."/>
        </authorList>
    </citation>
    <scope>NUCLEOTIDE SEQUENCE [LARGE SCALE GENOMIC DNA]</scope>
    <source>
        <strain evidence="2 3">CM01</strain>
    </source>
</reference>